<evidence type="ECO:0000313" key="3">
    <source>
        <dbReference type="Proteomes" id="UP000463051"/>
    </source>
</evidence>
<reference evidence="2 3" key="1">
    <citation type="submission" date="2019-11" db="EMBL/GenBank/DDBJ databases">
        <title>Paenibacillus monticola sp. nov., a novel PGPR strain isolated from mountain sample in China.</title>
        <authorList>
            <person name="Zhao Q."/>
            <person name="Li H.-P."/>
            <person name="Zhang J.-L."/>
        </authorList>
    </citation>
    <scope>NUCLEOTIDE SEQUENCE [LARGE SCALE GENOMIC DNA]</scope>
    <source>
        <strain evidence="2 3">LC-T2</strain>
    </source>
</reference>
<dbReference type="Pfam" id="PF07508">
    <property type="entry name" value="Recombinase"/>
    <property type="match status" value="1"/>
</dbReference>
<dbReference type="Proteomes" id="UP000463051">
    <property type="component" value="Unassembled WGS sequence"/>
</dbReference>
<protein>
    <recommendedName>
        <fullName evidence="1">Recombinase domain-containing protein</fullName>
    </recommendedName>
</protein>
<organism evidence="2 3">
    <name type="scientific">Paenibacillus monticola</name>
    <dbReference type="NCBI Taxonomy" id="2666075"/>
    <lineage>
        <taxon>Bacteria</taxon>
        <taxon>Bacillati</taxon>
        <taxon>Bacillota</taxon>
        <taxon>Bacilli</taxon>
        <taxon>Bacillales</taxon>
        <taxon>Paenibacillaceae</taxon>
        <taxon>Paenibacillus</taxon>
    </lineage>
</organism>
<dbReference type="GO" id="GO:0003677">
    <property type="term" value="F:DNA binding"/>
    <property type="evidence" value="ECO:0007669"/>
    <property type="project" value="InterPro"/>
</dbReference>
<dbReference type="AlphaFoldDB" id="A0A7X2HAE1"/>
<gene>
    <name evidence="2" type="ORF">GJB61_25755</name>
</gene>
<evidence type="ECO:0000313" key="2">
    <source>
        <dbReference type="EMBL" id="MRN56385.1"/>
    </source>
</evidence>
<feature type="domain" description="Recombinase" evidence="1">
    <location>
        <begin position="3"/>
        <end position="50"/>
    </location>
</feature>
<dbReference type="InterPro" id="IPR011109">
    <property type="entry name" value="DNA_bind_recombinase_dom"/>
</dbReference>
<proteinExistence type="predicted"/>
<comment type="caution">
    <text evidence="2">The sequence shown here is derived from an EMBL/GenBank/DDBJ whole genome shotgun (WGS) entry which is preliminary data.</text>
</comment>
<evidence type="ECO:0000259" key="1">
    <source>
        <dbReference type="Pfam" id="PF07508"/>
    </source>
</evidence>
<dbReference type="EMBL" id="WJXB01000013">
    <property type="protein sequence ID" value="MRN56385.1"/>
    <property type="molecule type" value="Genomic_DNA"/>
</dbReference>
<accession>A0A7X2HAE1</accession>
<sequence length="95" mass="11285">MAMLNRDGHTTKTNGPFSTCAIRDLLDNPMFIGKIRYNQYENWSEKRRIKKKIQTPFLWMGSIRQSLTTIYEKRYNFFDRGKVPCQKNASRESIC</sequence>
<dbReference type="GO" id="GO:0000150">
    <property type="term" value="F:DNA strand exchange activity"/>
    <property type="evidence" value="ECO:0007669"/>
    <property type="project" value="InterPro"/>
</dbReference>
<name>A0A7X2HAE1_9BACL</name>
<keyword evidence="3" id="KW-1185">Reference proteome</keyword>